<feature type="region of interest" description="Disordered" evidence="1">
    <location>
        <begin position="1"/>
        <end position="37"/>
    </location>
</feature>
<name>A0A921JRA6_9ACTN</name>
<comment type="caution">
    <text evidence="4">The sequence shown here is derived from an EMBL/GenBank/DDBJ whole genome shotgun (WGS) entry which is preliminary data.</text>
</comment>
<feature type="compositionally biased region" description="Basic and acidic residues" evidence="1">
    <location>
        <begin position="1"/>
        <end position="16"/>
    </location>
</feature>
<evidence type="ECO:0000256" key="2">
    <source>
        <dbReference type="SAM" id="Phobius"/>
    </source>
</evidence>
<dbReference type="SUPFAM" id="SSF49785">
    <property type="entry name" value="Galactose-binding domain-like"/>
    <property type="match status" value="1"/>
</dbReference>
<evidence type="ECO:0000259" key="3">
    <source>
        <dbReference type="Pfam" id="PF25302"/>
    </source>
</evidence>
<feature type="region of interest" description="Disordered" evidence="1">
    <location>
        <begin position="78"/>
        <end position="102"/>
    </location>
</feature>
<dbReference type="NCBIfam" id="NF047619">
    <property type="entry name" value="NADase_discoid"/>
    <property type="match status" value="1"/>
</dbReference>
<feature type="transmembrane region" description="Helical" evidence="2">
    <location>
        <begin position="49"/>
        <end position="69"/>
    </location>
</feature>
<dbReference type="Proteomes" id="UP000712713">
    <property type="component" value="Unassembled WGS sequence"/>
</dbReference>
<organism evidence="4 5">
    <name type="scientific">Tessaracoccus flavescens</name>
    <dbReference type="NCBI Taxonomy" id="399497"/>
    <lineage>
        <taxon>Bacteria</taxon>
        <taxon>Bacillati</taxon>
        <taxon>Actinomycetota</taxon>
        <taxon>Actinomycetes</taxon>
        <taxon>Propionibacteriales</taxon>
        <taxon>Propionibacteriaceae</taxon>
        <taxon>Tessaracoccus</taxon>
    </lineage>
</organism>
<reference evidence="4" key="2">
    <citation type="submission" date="2021-09" db="EMBL/GenBank/DDBJ databases">
        <authorList>
            <person name="Gilroy R."/>
        </authorList>
    </citation>
    <scope>NUCLEOTIDE SEQUENCE</scope>
    <source>
        <strain evidence="4">ChiGjej3B3-7470</strain>
    </source>
</reference>
<gene>
    <name evidence="4" type="ORF">K8V15_08015</name>
</gene>
<protein>
    <recommendedName>
        <fullName evidence="3">NAD glycohydrolase translocation F5/8 type C domain-containing protein</fullName>
    </recommendedName>
</protein>
<dbReference type="InterPro" id="IPR008979">
    <property type="entry name" value="Galactose-bd-like_sf"/>
</dbReference>
<keyword evidence="2" id="KW-0472">Membrane</keyword>
<dbReference type="AlphaFoldDB" id="A0A921JRA6"/>
<feature type="compositionally biased region" description="Low complexity" evidence="1">
    <location>
        <begin position="78"/>
        <end position="97"/>
    </location>
</feature>
<keyword evidence="2" id="KW-1133">Transmembrane helix</keyword>
<evidence type="ECO:0000313" key="4">
    <source>
        <dbReference type="EMBL" id="HJE51907.1"/>
    </source>
</evidence>
<dbReference type="Pfam" id="PF25302">
    <property type="entry name" value="NADase_transloc"/>
    <property type="match status" value="1"/>
</dbReference>
<evidence type="ECO:0000313" key="5">
    <source>
        <dbReference type="Proteomes" id="UP000712713"/>
    </source>
</evidence>
<reference evidence="4" key="1">
    <citation type="journal article" date="2021" name="PeerJ">
        <title>Extensive microbial diversity within the chicken gut microbiome revealed by metagenomics and culture.</title>
        <authorList>
            <person name="Gilroy R."/>
            <person name="Ravi A."/>
            <person name="Getino M."/>
            <person name="Pursley I."/>
            <person name="Horton D.L."/>
            <person name="Alikhan N.F."/>
            <person name="Baker D."/>
            <person name="Gharbi K."/>
            <person name="Hall N."/>
            <person name="Watson M."/>
            <person name="Adriaenssens E.M."/>
            <person name="Foster-Nyarko E."/>
            <person name="Jarju S."/>
            <person name="Secka A."/>
            <person name="Antonio M."/>
            <person name="Oren A."/>
            <person name="Chaudhuri R.R."/>
            <person name="La Ragione R."/>
            <person name="Hildebrand F."/>
            <person name="Pallen M.J."/>
        </authorList>
    </citation>
    <scope>NUCLEOTIDE SEQUENCE</scope>
    <source>
        <strain evidence="4">ChiGjej3B3-7470</strain>
    </source>
</reference>
<dbReference type="EMBL" id="DYZF01000200">
    <property type="protein sequence ID" value="HJE51907.1"/>
    <property type="molecule type" value="Genomic_DNA"/>
</dbReference>
<feature type="domain" description="NAD glycohydrolase translocation F5/8 type C" evidence="3">
    <location>
        <begin position="129"/>
        <end position="203"/>
    </location>
</feature>
<sequence length="251" mass="26560">MKQRVPDEYFRPHAESDDVSSGSPRRRSEPSGVKAVPASKVRDGITARALAIILVLTFALAYVVGRLFVFPAVTTAAPASPAPSATAPGSATATSTPDPLAPYDGNVVPVTAANVTGECLQGWSANPPSGLIDNEATTYWSCDGSGVIETLVFEFDRSVDIVGMRIVNGNTVVPDRYLAERRILSVRWTFPDGSYFDQGLAASNRSLQEVRIPAHATGSVMMQILDSTPSGTSSADANQVSISALEFLERG</sequence>
<accession>A0A921JRA6</accession>
<evidence type="ECO:0000256" key="1">
    <source>
        <dbReference type="SAM" id="MobiDB-lite"/>
    </source>
</evidence>
<keyword evidence="2" id="KW-0812">Transmembrane</keyword>
<proteinExistence type="predicted"/>
<dbReference type="InterPro" id="IPR057561">
    <property type="entry name" value="NADase_transloc"/>
</dbReference>